<comment type="similarity">
    <text evidence="1">Belongs to the FGGY kinase family.</text>
</comment>
<evidence type="ECO:0000313" key="9">
    <source>
        <dbReference type="EMBL" id="QAT60484.1"/>
    </source>
</evidence>
<evidence type="ECO:0000259" key="7">
    <source>
        <dbReference type="Pfam" id="PF00370"/>
    </source>
</evidence>
<evidence type="ECO:0000259" key="8">
    <source>
        <dbReference type="Pfam" id="PF02782"/>
    </source>
</evidence>
<name>A0A410Q9C5_9FIRM</name>
<keyword evidence="10" id="KW-1185">Reference proteome</keyword>
<dbReference type="AlphaFoldDB" id="A0A410Q9C5"/>
<dbReference type="Proteomes" id="UP000287969">
    <property type="component" value="Chromosome"/>
</dbReference>
<dbReference type="Pfam" id="PF00370">
    <property type="entry name" value="FGGY_N"/>
    <property type="match status" value="1"/>
</dbReference>
<dbReference type="SUPFAM" id="SSF53067">
    <property type="entry name" value="Actin-like ATPase domain"/>
    <property type="match status" value="2"/>
</dbReference>
<organism evidence="9 10">
    <name type="scientific">Acidilutibacter cellobiosedens</name>
    <dbReference type="NCBI Taxonomy" id="2507161"/>
    <lineage>
        <taxon>Bacteria</taxon>
        <taxon>Bacillati</taxon>
        <taxon>Bacillota</taxon>
        <taxon>Tissierellia</taxon>
        <taxon>Tissierellales</taxon>
        <taxon>Acidilutibacteraceae</taxon>
        <taxon>Acidilutibacter</taxon>
    </lineage>
</organism>
<dbReference type="InterPro" id="IPR013449">
    <property type="entry name" value="Rhamnulokinase"/>
</dbReference>
<keyword evidence="4 9" id="KW-0418">Kinase</keyword>
<evidence type="ECO:0000256" key="2">
    <source>
        <dbReference type="ARBA" id="ARBA00022679"/>
    </source>
</evidence>
<reference evidence="10" key="1">
    <citation type="submission" date="2019-01" db="EMBL/GenBank/DDBJ databases">
        <title>Draft genomes of a novel of Sporanaerobacter strains.</title>
        <authorList>
            <person name="Ma S."/>
        </authorList>
    </citation>
    <scope>NUCLEOTIDE SEQUENCE [LARGE SCALE GENOMIC DNA]</scope>
    <source>
        <strain evidence="10">NJN-17</strain>
    </source>
</reference>
<dbReference type="InterPro" id="IPR018484">
    <property type="entry name" value="FGGY_N"/>
</dbReference>
<sequence length="338" mass="38209">MYQLYYDIKYRPNIVENAESLLFIPDLFSYALTGKKYSEYTIASTSQMLDARKKDWARELLEKINLPVRLLQPIIEPGRVWGNLKKEIQDEVGLPSIPVIAVGSHDTASAVAATPLNSKNSAYLSCGTWSLLGMELDKPIIDKDSYSYNFTNEGGVEGKIRYLKNITGLWIIQQLRKKWLHFNPDIDFKEISRIAKESTCDYMIEPNHEYFVSPFDMEDAVIKYCEEKLNKRPETIGEIARASYNGIVTEYKKAVKAIEKTCGKTIDCINMVGGGIQDEFLCQLTANVTGKPVAAGPAEASVLGNILMQLKALNYIENLDQGRKIVKDSFEIKEYESK</sequence>
<dbReference type="EMBL" id="CP035282">
    <property type="protein sequence ID" value="QAT60484.1"/>
    <property type="molecule type" value="Genomic_DNA"/>
</dbReference>
<accession>A0A410Q9C5</accession>
<dbReference type="RefSeq" id="WP_128751845.1">
    <property type="nucleotide sequence ID" value="NZ_CP035282.1"/>
</dbReference>
<keyword evidence="3" id="KW-0547">Nucleotide-binding</keyword>
<keyword evidence="2" id="KW-0808">Transferase</keyword>
<dbReference type="InterPro" id="IPR018485">
    <property type="entry name" value="FGGY_C"/>
</dbReference>
<feature type="domain" description="Carbohydrate kinase FGGY N-terminal" evidence="7">
    <location>
        <begin position="11"/>
        <end position="110"/>
    </location>
</feature>
<proteinExistence type="inferred from homology"/>
<dbReference type="Pfam" id="PF02782">
    <property type="entry name" value="FGGY_C"/>
    <property type="match status" value="1"/>
</dbReference>
<dbReference type="InterPro" id="IPR043129">
    <property type="entry name" value="ATPase_NBD"/>
</dbReference>
<dbReference type="PANTHER" id="PTHR43095">
    <property type="entry name" value="SUGAR KINASE"/>
    <property type="match status" value="1"/>
</dbReference>
<dbReference type="GO" id="GO:0005524">
    <property type="term" value="F:ATP binding"/>
    <property type="evidence" value="ECO:0007669"/>
    <property type="project" value="UniProtKB-KW"/>
</dbReference>
<keyword evidence="5" id="KW-0067">ATP-binding</keyword>
<evidence type="ECO:0000256" key="1">
    <source>
        <dbReference type="ARBA" id="ARBA00009156"/>
    </source>
</evidence>
<protein>
    <submittedName>
        <fullName evidence="9">Rhamnulokinase</fullName>
    </submittedName>
</protein>
<evidence type="ECO:0000313" key="10">
    <source>
        <dbReference type="Proteomes" id="UP000287969"/>
    </source>
</evidence>
<feature type="domain" description="Carbohydrate kinase FGGY C-terminal" evidence="8">
    <location>
        <begin position="122"/>
        <end position="312"/>
    </location>
</feature>
<dbReference type="PANTHER" id="PTHR43095:SF5">
    <property type="entry name" value="XYLULOSE KINASE"/>
    <property type="match status" value="1"/>
</dbReference>
<evidence type="ECO:0000256" key="6">
    <source>
        <dbReference type="ARBA" id="ARBA00023308"/>
    </source>
</evidence>
<dbReference type="KEGG" id="spoa:EQM13_02300"/>
<dbReference type="Gene3D" id="3.30.420.40">
    <property type="match status" value="2"/>
</dbReference>
<dbReference type="CDD" id="cd07771">
    <property type="entry name" value="ASKHA_NBD_FGGY_RhaB-like"/>
    <property type="match status" value="1"/>
</dbReference>
<evidence type="ECO:0000256" key="4">
    <source>
        <dbReference type="ARBA" id="ARBA00022777"/>
    </source>
</evidence>
<dbReference type="GO" id="GO:0008993">
    <property type="term" value="F:rhamnulokinase activity"/>
    <property type="evidence" value="ECO:0007669"/>
    <property type="project" value="InterPro"/>
</dbReference>
<dbReference type="OrthoDB" id="9761504at2"/>
<evidence type="ECO:0000256" key="5">
    <source>
        <dbReference type="ARBA" id="ARBA00022840"/>
    </source>
</evidence>
<gene>
    <name evidence="9" type="ORF">EQM13_02300</name>
</gene>
<keyword evidence="6" id="KW-0684">Rhamnose metabolism</keyword>
<dbReference type="GO" id="GO:0019301">
    <property type="term" value="P:rhamnose catabolic process"/>
    <property type="evidence" value="ECO:0007669"/>
    <property type="project" value="InterPro"/>
</dbReference>
<dbReference type="InterPro" id="IPR050406">
    <property type="entry name" value="FGGY_Carb_Kinase"/>
</dbReference>
<evidence type="ECO:0000256" key="3">
    <source>
        <dbReference type="ARBA" id="ARBA00022741"/>
    </source>
</evidence>